<feature type="domain" description="DUF2272" evidence="1">
    <location>
        <begin position="122"/>
        <end position="244"/>
    </location>
</feature>
<keyword evidence="3" id="KW-1185">Reference proteome</keyword>
<evidence type="ECO:0000313" key="3">
    <source>
        <dbReference type="Proteomes" id="UP001203880"/>
    </source>
</evidence>
<accession>A0ABT0Q694</accession>
<reference evidence="2" key="1">
    <citation type="submission" date="2022-05" db="EMBL/GenBank/DDBJ databases">
        <authorList>
            <person name="Park J.-S."/>
        </authorList>
    </citation>
    <scope>NUCLEOTIDE SEQUENCE</scope>
    <source>
        <strain evidence="2">2012CJ41-6</strain>
    </source>
</reference>
<evidence type="ECO:0000313" key="2">
    <source>
        <dbReference type="EMBL" id="MCL6285400.1"/>
    </source>
</evidence>
<dbReference type="EMBL" id="JAMFMB010000027">
    <property type="protein sequence ID" value="MCL6285400.1"/>
    <property type="molecule type" value="Genomic_DNA"/>
</dbReference>
<proteinExistence type="predicted"/>
<evidence type="ECO:0000259" key="1">
    <source>
        <dbReference type="Pfam" id="PF10030"/>
    </source>
</evidence>
<dbReference type="Pfam" id="PF10030">
    <property type="entry name" value="DUF2272"/>
    <property type="match status" value="1"/>
</dbReference>
<protein>
    <submittedName>
        <fullName evidence="2">DUF2272 domain-containing protein</fullName>
    </submittedName>
</protein>
<sequence>MADFAVSSLAYGANIRSSAGFGDNVVGFLPEATAVTKTGPQQGDRWIPCRADLGGAARDGFVSKNVLRDAVSDARERLARTAVAEWLRFDRGTGKEFQTPYFRFVGEYWQNINLDLDGLDRGWPWSAAYISWCIEQAGAYGDFKQAAAHSRYVHQAIRRREDNENGSFWGFRLNEHKPQIGDMVCMARGSFSATYDHAKDNDRFSSHCDIVIAIRSDHVSTLGGNVGHTVKRKTFRTNSSGFLRPEQRLYAVMRNNL</sequence>
<gene>
    <name evidence="2" type="ORF">M3P21_17870</name>
</gene>
<dbReference type="RefSeq" id="WP_249712150.1">
    <property type="nucleotide sequence ID" value="NZ_JAMFMB010000027.1"/>
</dbReference>
<organism evidence="2 3">
    <name type="scientific">Ruegeria spongiae</name>
    <dbReference type="NCBI Taxonomy" id="2942209"/>
    <lineage>
        <taxon>Bacteria</taxon>
        <taxon>Pseudomonadati</taxon>
        <taxon>Pseudomonadota</taxon>
        <taxon>Alphaproteobacteria</taxon>
        <taxon>Rhodobacterales</taxon>
        <taxon>Roseobacteraceae</taxon>
        <taxon>Ruegeria</taxon>
    </lineage>
</organism>
<dbReference type="InterPro" id="IPR019262">
    <property type="entry name" value="DUF2272"/>
</dbReference>
<name>A0ABT0Q694_9RHOB</name>
<comment type="caution">
    <text evidence="2">The sequence shown here is derived from an EMBL/GenBank/DDBJ whole genome shotgun (WGS) entry which is preliminary data.</text>
</comment>
<dbReference type="Proteomes" id="UP001203880">
    <property type="component" value="Unassembled WGS sequence"/>
</dbReference>